<evidence type="ECO:0000256" key="5">
    <source>
        <dbReference type="ARBA" id="ARBA00022764"/>
    </source>
</evidence>
<accession>C8S4L0</accession>
<dbReference type="FunFam" id="2.70.98.10:FF:000001">
    <property type="entry name" value="Glucans biosynthesis protein G"/>
    <property type="match status" value="1"/>
</dbReference>
<dbReference type="InterPro" id="IPR007444">
    <property type="entry name" value="Glucan_biosyn_MdoG_C"/>
</dbReference>
<dbReference type="SUPFAM" id="SSF74650">
    <property type="entry name" value="Galactose mutarotase-like"/>
    <property type="match status" value="1"/>
</dbReference>
<evidence type="ECO:0000256" key="1">
    <source>
        <dbReference type="ARBA" id="ARBA00004418"/>
    </source>
</evidence>
<evidence type="ECO:0000256" key="2">
    <source>
        <dbReference type="ARBA" id="ARBA00005001"/>
    </source>
</evidence>
<evidence type="ECO:0000256" key="4">
    <source>
        <dbReference type="ARBA" id="ARBA00022729"/>
    </source>
</evidence>
<dbReference type="PANTHER" id="PTHR30504:SF2">
    <property type="entry name" value="GLUCANS BIOSYNTHESIS PROTEIN G"/>
    <property type="match status" value="1"/>
</dbReference>
<dbReference type="Pfam" id="PF04349">
    <property type="entry name" value="MdoG"/>
    <property type="match status" value="1"/>
</dbReference>
<dbReference type="InterPro" id="IPR013783">
    <property type="entry name" value="Ig-like_fold"/>
</dbReference>
<dbReference type="Gene3D" id="2.70.98.10">
    <property type="match status" value="1"/>
</dbReference>
<dbReference type="PIRSF" id="PIRSF006281">
    <property type="entry name" value="MdoG"/>
    <property type="match status" value="1"/>
</dbReference>
<sequence>MASVRAGSVHTSRRFVLGGFAALTASTALTGRLWAQEAATPPVTPEAAAAPAVDPGTPFTFDLLTEEMKALALQPDTPAAKAGSFLEQLTYDDYKKIKFRDEAARWIADDSAFRIYPFHMGWLFEVPVHIYEVEANAARPMEFSTDDFEYIGDLAARVPQHGKLPGVAGFRLNAPLNRADLFDEVVAFLGASYFRALGRGNTFGLSARGLAINTALPRGEEFPRFSRFYLERPVPFAREVTVYAALESASCTGAYRFVVRPGAETTIEVTARLFFRNAVDEIGVAPLTSMFLFSEKNRASFDDYRPNVHDSEGLRIERRDGDVIWRPLNNPIRLTGSYFVEENPRSFGLMQRDRDFEAYQDASAHYEKRPSLVIEPLADWGKGSVRLVEIPTDLEGNDNIVAFWVPGTKVQPGEMREFAYRMRWGMMEPEWNDDLAFVHETRAGIGGVSGVENTDGSRKFVVDFGGGLLATLPDDAEVEAVVNISGGEVLAQTLSKIPGQPIWRLVIDLKGVKESVVEMGAHISGYGRKLTEKWLYQWIVA</sequence>
<dbReference type="STRING" id="371731.Rsw2DRAFT_2988"/>
<dbReference type="InterPro" id="IPR011013">
    <property type="entry name" value="Gal_mutarotase_sf_dom"/>
</dbReference>
<dbReference type="GO" id="GO:0030288">
    <property type="term" value="C:outer membrane-bounded periplasmic space"/>
    <property type="evidence" value="ECO:0007669"/>
    <property type="project" value="TreeGrafter"/>
</dbReference>
<dbReference type="eggNOG" id="COG3131">
    <property type="taxonomic scope" value="Bacteria"/>
</dbReference>
<evidence type="ECO:0000313" key="8">
    <source>
        <dbReference type="Proteomes" id="UP000010121"/>
    </source>
</evidence>
<gene>
    <name evidence="7" type="ORF">Rsw2DRAFT_2988</name>
</gene>
<dbReference type="SUPFAM" id="SSF81296">
    <property type="entry name" value="E set domains"/>
    <property type="match status" value="1"/>
</dbReference>
<organism evidence="7 8">
    <name type="scientific">Rhodobacter ferrooxidans</name>
    <dbReference type="NCBI Taxonomy" id="371731"/>
    <lineage>
        <taxon>Bacteria</taxon>
        <taxon>Pseudomonadati</taxon>
        <taxon>Pseudomonadota</taxon>
        <taxon>Alphaproteobacteria</taxon>
        <taxon>Rhodobacterales</taxon>
        <taxon>Rhodobacter group</taxon>
        <taxon>Rhodobacter</taxon>
    </lineage>
</organism>
<protein>
    <submittedName>
        <fullName evidence="7">Periplasmic glucan biosynthesis protein MdoG</fullName>
    </submittedName>
</protein>
<dbReference type="UniPathway" id="UPA00637"/>
<evidence type="ECO:0000313" key="7">
    <source>
        <dbReference type="EMBL" id="EEW24093.1"/>
    </source>
</evidence>
<reference evidence="7 8" key="1">
    <citation type="submission" date="2009-08" db="EMBL/GenBank/DDBJ databases">
        <title>The draft genome of Rhodobacter sp. SW2.</title>
        <authorList>
            <consortium name="US DOE Joint Genome Institute (JGI-PGF)"/>
            <person name="Lucas S."/>
            <person name="Copeland A."/>
            <person name="Lapidus A."/>
            <person name="Glavina del Rio T."/>
            <person name="Tice H."/>
            <person name="Bruce D."/>
            <person name="Goodwin L."/>
            <person name="Pitluck S."/>
            <person name="Larimer F."/>
            <person name="Land M.L."/>
            <person name="Hauser L."/>
            <person name="Emerson D."/>
        </authorList>
    </citation>
    <scope>NUCLEOTIDE SEQUENCE [LARGE SCALE GENOMIC DNA]</scope>
    <source>
        <strain evidence="7 8">SW2</strain>
    </source>
</reference>
<dbReference type="GO" id="GO:0051274">
    <property type="term" value="P:beta-glucan biosynthetic process"/>
    <property type="evidence" value="ECO:0007669"/>
    <property type="project" value="TreeGrafter"/>
</dbReference>
<dbReference type="OrthoDB" id="9777817at2"/>
<keyword evidence="4" id="KW-0732">Signal</keyword>
<comment type="caution">
    <text evidence="7">The sequence shown here is derived from an EMBL/GenBank/DDBJ whole genome shotgun (WGS) entry which is preliminary data.</text>
</comment>
<dbReference type="Gene3D" id="2.60.40.10">
    <property type="entry name" value="Immunoglobulins"/>
    <property type="match status" value="1"/>
</dbReference>
<proteinExistence type="inferred from homology"/>
<comment type="similarity">
    <text evidence="3">Belongs to the OpgD/OpgG family.</text>
</comment>
<dbReference type="InterPro" id="IPR014718">
    <property type="entry name" value="GH-type_carb-bd"/>
</dbReference>
<name>C8S4L0_9RHOB</name>
<feature type="domain" description="Glucan biosynthesis periplasmic MdoG C-terminal" evidence="6">
    <location>
        <begin position="59"/>
        <end position="538"/>
    </location>
</feature>
<comment type="pathway">
    <text evidence="2">Glycan metabolism; osmoregulated periplasmic glucan (OPG) biosynthesis.</text>
</comment>
<dbReference type="RefSeq" id="WP_008032403.1">
    <property type="nucleotide sequence ID" value="NZ_ACYY01000026.1"/>
</dbReference>
<dbReference type="Proteomes" id="UP000010121">
    <property type="component" value="Unassembled WGS sequence"/>
</dbReference>
<comment type="subcellular location">
    <subcellularLocation>
        <location evidence="1">Periplasm</location>
    </subcellularLocation>
</comment>
<keyword evidence="5" id="KW-0574">Periplasm</keyword>
<dbReference type="AlphaFoldDB" id="C8S4L0"/>
<keyword evidence="8" id="KW-1185">Reference proteome</keyword>
<evidence type="ECO:0000256" key="3">
    <source>
        <dbReference type="ARBA" id="ARBA00009284"/>
    </source>
</evidence>
<dbReference type="GO" id="GO:0003824">
    <property type="term" value="F:catalytic activity"/>
    <property type="evidence" value="ECO:0007669"/>
    <property type="project" value="InterPro"/>
</dbReference>
<dbReference type="InterPro" id="IPR014756">
    <property type="entry name" value="Ig_E-set"/>
</dbReference>
<dbReference type="PANTHER" id="PTHR30504">
    <property type="entry name" value="GLUCANS BIOSYNTHESIS PROTEIN"/>
    <property type="match status" value="1"/>
</dbReference>
<dbReference type="EMBL" id="ACYY01000026">
    <property type="protein sequence ID" value="EEW24093.1"/>
    <property type="molecule type" value="Genomic_DNA"/>
</dbReference>
<evidence type="ECO:0000259" key="6">
    <source>
        <dbReference type="Pfam" id="PF04349"/>
    </source>
</evidence>
<dbReference type="InterPro" id="IPR014438">
    <property type="entry name" value="Glucan_biosyn_MdoG/MdoD"/>
</dbReference>
<dbReference type="GO" id="GO:0030246">
    <property type="term" value="F:carbohydrate binding"/>
    <property type="evidence" value="ECO:0007669"/>
    <property type="project" value="InterPro"/>
</dbReference>